<evidence type="ECO:0000256" key="7">
    <source>
        <dbReference type="ARBA" id="ARBA00022824"/>
    </source>
</evidence>
<evidence type="ECO:0000256" key="5">
    <source>
        <dbReference type="ARBA" id="ARBA00022692"/>
    </source>
</evidence>
<evidence type="ECO:0000256" key="14">
    <source>
        <dbReference type="ARBA" id="ARBA00026112"/>
    </source>
</evidence>
<evidence type="ECO:0000256" key="9">
    <source>
        <dbReference type="ARBA" id="ARBA00022919"/>
    </source>
</evidence>
<keyword evidence="6" id="KW-0547">Nucleotide-binding</keyword>
<comment type="similarity">
    <text evidence="4">Belongs to the short-chain dehydrogenases/reductases (SDR) family.</text>
</comment>
<dbReference type="EMBL" id="LN890542">
    <property type="protein sequence ID" value="CUS21091.1"/>
    <property type="molecule type" value="Genomic_DNA"/>
</dbReference>
<dbReference type="GO" id="GO:0005789">
    <property type="term" value="C:endoplasmic reticulum membrane"/>
    <property type="evidence" value="ECO:0007669"/>
    <property type="project" value="UniProtKB-SubCell"/>
</dbReference>
<dbReference type="GO" id="GO:0006666">
    <property type="term" value="P:3-keto-sphinganine metabolic process"/>
    <property type="evidence" value="ECO:0007669"/>
    <property type="project" value="InterPro"/>
</dbReference>
<evidence type="ECO:0000256" key="13">
    <source>
        <dbReference type="ARBA" id="ARBA00023136"/>
    </source>
</evidence>
<dbReference type="OrthoDB" id="10267115at2759"/>
<evidence type="ECO:0000256" key="10">
    <source>
        <dbReference type="ARBA" id="ARBA00022989"/>
    </source>
</evidence>
<dbReference type="FunFam" id="3.40.50.720:FF:000578">
    <property type="entry name" value="3-ketodihydrosphingosine reductase"/>
    <property type="match status" value="1"/>
</dbReference>
<evidence type="ECO:0000256" key="8">
    <source>
        <dbReference type="ARBA" id="ARBA00022857"/>
    </source>
</evidence>
<dbReference type="Gene3D" id="3.40.50.720">
    <property type="entry name" value="NAD(P)-binding Rossmann-like Domain"/>
    <property type="match status" value="1"/>
</dbReference>
<evidence type="ECO:0000256" key="20">
    <source>
        <dbReference type="SAM" id="Phobius"/>
    </source>
</evidence>
<feature type="transmembrane region" description="Helical" evidence="20">
    <location>
        <begin position="314"/>
        <end position="333"/>
    </location>
</feature>
<dbReference type="GO" id="GO:0000166">
    <property type="term" value="F:nucleotide binding"/>
    <property type="evidence" value="ECO:0007669"/>
    <property type="project" value="UniProtKB-KW"/>
</dbReference>
<dbReference type="Pfam" id="PF00106">
    <property type="entry name" value="adh_short"/>
    <property type="match status" value="1"/>
</dbReference>
<dbReference type="Proteomes" id="UP000236544">
    <property type="component" value="Unassembled WGS sequence"/>
</dbReference>
<keyword evidence="10 20" id="KW-1133">Transmembrane helix</keyword>
<dbReference type="AlphaFoldDB" id="A0A0P1KY35"/>
<evidence type="ECO:0000256" key="11">
    <source>
        <dbReference type="ARBA" id="ARBA00023002"/>
    </source>
</evidence>
<dbReference type="InterPro" id="IPR045022">
    <property type="entry name" value="KDSR-like"/>
</dbReference>
<comment type="subcellular location">
    <subcellularLocation>
        <location evidence="1">Endoplasmic reticulum membrane</location>
    </subcellularLocation>
</comment>
<comment type="pathway">
    <text evidence="3">Sphingolipid metabolism.</text>
</comment>
<accession>A0A0P1KY35</accession>
<evidence type="ECO:0000256" key="6">
    <source>
        <dbReference type="ARBA" id="ARBA00022741"/>
    </source>
</evidence>
<dbReference type="CDD" id="cd08939">
    <property type="entry name" value="KDSR-like_SDR_c"/>
    <property type="match status" value="1"/>
</dbReference>
<proteinExistence type="inferred from homology"/>
<evidence type="ECO:0000256" key="17">
    <source>
        <dbReference type="ARBA" id="ARBA00032891"/>
    </source>
</evidence>
<evidence type="ECO:0000256" key="3">
    <source>
        <dbReference type="ARBA" id="ARBA00004991"/>
    </source>
</evidence>
<keyword evidence="9" id="KW-0746">Sphingolipid metabolism</keyword>
<keyword evidence="8" id="KW-0521">NADP</keyword>
<dbReference type="PANTHER" id="PTHR43550">
    <property type="entry name" value="3-KETODIHYDROSPHINGOSINE REDUCTASE"/>
    <property type="match status" value="1"/>
</dbReference>
<evidence type="ECO:0000256" key="18">
    <source>
        <dbReference type="ARBA" id="ARBA00044737"/>
    </source>
</evidence>
<keyword evidence="11" id="KW-0560">Oxidoreductase</keyword>
<dbReference type="GO" id="GO:0030148">
    <property type="term" value="P:sphingolipid biosynthetic process"/>
    <property type="evidence" value="ECO:0007669"/>
    <property type="project" value="InterPro"/>
</dbReference>
<dbReference type="InterPro" id="IPR036291">
    <property type="entry name" value="NAD(P)-bd_dom_sf"/>
</dbReference>
<evidence type="ECO:0000256" key="12">
    <source>
        <dbReference type="ARBA" id="ARBA00023098"/>
    </source>
</evidence>
<dbReference type="SUPFAM" id="SSF51735">
    <property type="entry name" value="NAD(P)-binding Rossmann-fold domains"/>
    <property type="match status" value="1"/>
</dbReference>
<evidence type="ECO:0000256" key="4">
    <source>
        <dbReference type="ARBA" id="ARBA00006484"/>
    </source>
</evidence>
<evidence type="ECO:0000256" key="19">
    <source>
        <dbReference type="ARBA" id="ARBA00048930"/>
    </source>
</evidence>
<keyword evidence="12" id="KW-0443">Lipid metabolism</keyword>
<evidence type="ECO:0000256" key="15">
    <source>
        <dbReference type="ARBA" id="ARBA00026241"/>
    </source>
</evidence>
<keyword evidence="7" id="KW-0256">Endoplasmic reticulum</keyword>
<dbReference type="InterPro" id="IPR002347">
    <property type="entry name" value="SDR_fam"/>
</dbReference>
<protein>
    <recommendedName>
        <fullName evidence="15">3-ketodihydrosphingosine reductase TSC10</fullName>
        <ecNumber evidence="14">1.1.1.102</ecNumber>
    </recommendedName>
    <alternativeName>
        <fullName evidence="17">3-dehydrosphinganine reductase</fullName>
    </alternativeName>
    <alternativeName>
        <fullName evidence="16">KDS reductase</fullName>
    </alternativeName>
</protein>
<evidence type="ECO:0000313" key="22">
    <source>
        <dbReference type="Proteomes" id="UP000236544"/>
    </source>
</evidence>
<dbReference type="GO" id="GO:0047560">
    <property type="term" value="F:3-dehydrosphinganine reductase activity"/>
    <property type="evidence" value="ECO:0007669"/>
    <property type="project" value="UniProtKB-EC"/>
</dbReference>
<gene>
    <name evidence="21" type="ORF">LAQU0_S02e05666g</name>
</gene>
<evidence type="ECO:0000313" key="21">
    <source>
        <dbReference type="EMBL" id="CUS21091.1"/>
    </source>
</evidence>
<sequence>MSPQLHIYALFDKFSDTSSCLIAPNTNETGQHSRVMTKFSLENQVTLIAGGSQGLGKEFARKLYQEGANNTVIVVSRSQNKLQHAVCSITGLETAQELSEGFKNVSHEQQHNSIFYMSCDLAEYAQVEKLYELLAASEIVPTQVLLCAGGSTPGLFKDLSGHDLELGVRVNYMTCVNLAHIAVRKWPGSHLVFFSSEVAFFPFIGYSQYAPLKQSIKSLVAILRQECAPQRISCVYPGNFDSEGYALENETKPAITKEIEGPSDAISCAECCDRICKTLKAGYDDVTTDFIGWVLMSTDMGLNKQNNVSFGWPLQWLLGIFANLLIVPIYMLICKFQIKQWRKSCQKKN</sequence>
<dbReference type="PANTHER" id="PTHR43550:SF3">
    <property type="entry name" value="3-KETODIHYDROSPHINGOSINE REDUCTASE"/>
    <property type="match status" value="1"/>
</dbReference>
<dbReference type="EC" id="1.1.1.102" evidence="14"/>
<reference evidence="22" key="1">
    <citation type="submission" date="2015-10" db="EMBL/GenBank/DDBJ databases">
        <authorList>
            <person name="Devillers H."/>
        </authorList>
    </citation>
    <scope>NUCLEOTIDE SEQUENCE [LARGE SCALE GENOMIC DNA]</scope>
</reference>
<organism evidence="21 22">
    <name type="scientific">Lachancea quebecensis</name>
    <dbReference type="NCBI Taxonomy" id="1654605"/>
    <lineage>
        <taxon>Eukaryota</taxon>
        <taxon>Fungi</taxon>
        <taxon>Dikarya</taxon>
        <taxon>Ascomycota</taxon>
        <taxon>Saccharomycotina</taxon>
        <taxon>Saccharomycetes</taxon>
        <taxon>Saccharomycetales</taxon>
        <taxon>Saccharomycetaceae</taxon>
        <taxon>Lachancea</taxon>
    </lineage>
</organism>
<keyword evidence="22" id="KW-1185">Reference proteome</keyword>
<comment type="function">
    <text evidence="18">Catalyzes the reduction of 3'-oxosphinganine (3-ketodihydrosphingosine/KDS) to sphinganine (dihydrosphingosine/DHS), the second step of de novo sphingolipid biosynthesis.</text>
</comment>
<evidence type="ECO:0000256" key="16">
    <source>
        <dbReference type="ARBA" id="ARBA00029797"/>
    </source>
</evidence>
<evidence type="ECO:0000256" key="1">
    <source>
        <dbReference type="ARBA" id="ARBA00004586"/>
    </source>
</evidence>
<evidence type="ECO:0000256" key="2">
    <source>
        <dbReference type="ARBA" id="ARBA00004760"/>
    </source>
</evidence>
<name>A0A0P1KY35_9SACH</name>
<comment type="pathway">
    <text evidence="2">Lipid metabolism; sphingolipid metabolism.</text>
</comment>
<keyword evidence="5 20" id="KW-0812">Transmembrane</keyword>
<keyword evidence="13 20" id="KW-0472">Membrane</keyword>
<comment type="catalytic activity">
    <reaction evidence="19">
        <text>sphinganine + NADP(+) = 3-oxosphinganine + NADPH + H(+)</text>
        <dbReference type="Rhea" id="RHEA:22640"/>
        <dbReference type="ChEBI" id="CHEBI:15378"/>
        <dbReference type="ChEBI" id="CHEBI:57783"/>
        <dbReference type="ChEBI" id="CHEBI:57817"/>
        <dbReference type="ChEBI" id="CHEBI:58299"/>
        <dbReference type="ChEBI" id="CHEBI:58349"/>
        <dbReference type="EC" id="1.1.1.102"/>
    </reaction>
    <physiologicalReaction direction="right-to-left" evidence="19">
        <dbReference type="Rhea" id="RHEA:22642"/>
    </physiologicalReaction>
</comment>